<organism evidence="5 6">
    <name type="scientific">Lentzea alba</name>
    <dbReference type="NCBI Taxonomy" id="2714351"/>
    <lineage>
        <taxon>Bacteria</taxon>
        <taxon>Bacillati</taxon>
        <taxon>Actinomycetota</taxon>
        <taxon>Actinomycetes</taxon>
        <taxon>Pseudonocardiales</taxon>
        <taxon>Pseudonocardiaceae</taxon>
        <taxon>Lentzea</taxon>
    </lineage>
</organism>
<dbReference type="Proteomes" id="UP000481360">
    <property type="component" value="Unassembled WGS sequence"/>
</dbReference>
<evidence type="ECO:0000256" key="3">
    <source>
        <dbReference type="ARBA" id="ARBA00023004"/>
    </source>
</evidence>
<dbReference type="GO" id="GO:0046872">
    <property type="term" value="F:metal ion binding"/>
    <property type="evidence" value="ECO:0007669"/>
    <property type="project" value="UniProtKB-KW"/>
</dbReference>
<keyword evidence="6" id="KW-1185">Reference proteome</keyword>
<keyword evidence="2" id="KW-0479">Metal-binding</keyword>
<evidence type="ECO:0000256" key="4">
    <source>
        <dbReference type="ARBA" id="ARBA00023014"/>
    </source>
</evidence>
<keyword evidence="1" id="KW-0949">S-adenosyl-L-methionine</keyword>
<accession>A0A7C9W3P5</accession>
<reference evidence="5 6" key="1">
    <citation type="submission" date="2020-03" db="EMBL/GenBank/DDBJ databases">
        <title>Isolation and identification of active actinomycetes.</title>
        <authorList>
            <person name="Sun X."/>
        </authorList>
    </citation>
    <scope>NUCLEOTIDE SEQUENCE [LARGE SCALE GENOMIC DNA]</scope>
    <source>
        <strain evidence="5 6">NEAU-D13</strain>
    </source>
</reference>
<protein>
    <recommendedName>
        <fullName evidence="7">Radical SAM core domain-containing protein</fullName>
    </recommendedName>
</protein>
<dbReference type="SFLD" id="SFLDS00029">
    <property type="entry name" value="Radical_SAM"/>
    <property type="match status" value="1"/>
</dbReference>
<dbReference type="InterPro" id="IPR013785">
    <property type="entry name" value="Aldolase_TIM"/>
</dbReference>
<dbReference type="AlphaFoldDB" id="A0A7C9W3P5"/>
<gene>
    <name evidence="5" type="ORF">G7043_39725</name>
</gene>
<evidence type="ECO:0000313" key="6">
    <source>
        <dbReference type="Proteomes" id="UP000481360"/>
    </source>
</evidence>
<dbReference type="GO" id="GO:0051536">
    <property type="term" value="F:iron-sulfur cluster binding"/>
    <property type="evidence" value="ECO:0007669"/>
    <property type="project" value="UniProtKB-KW"/>
</dbReference>
<proteinExistence type="predicted"/>
<evidence type="ECO:0000256" key="2">
    <source>
        <dbReference type="ARBA" id="ARBA00022723"/>
    </source>
</evidence>
<dbReference type="RefSeq" id="WP_166053853.1">
    <property type="nucleotide sequence ID" value="NZ_JAAMPJ010000014.1"/>
</dbReference>
<keyword evidence="4" id="KW-0411">Iron-sulfur</keyword>
<dbReference type="GO" id="GO:0003824">
    <property type="term" value="F:catalytic activity"/>
    <property type="evidence" value="ECO:0007669"/>
    <property type="project" value="InterPro"/>
</dbReference>
<dbReference type="InterPro" id="IPR007197">
    <property type="entry name" value="rSAM"/>
</dbReference>
<sequence>MEILQKLRATTSYSTRGWNREDASRYVVNIGGKIVEASHFRHYLDAEHIKDVVELPTSYGCAVGCHHCAATELGTHEALNYTEVRDLAEFVADDQTLSRSSRFLFTYSGIGESSLMRTTIEQSAKEISTNFPSCYFNLTTVGLRPDLFSHLDRLATDVELKYVQVSLLHPRSSKVHSIMRMGESAGYRVEDIASAMTKTANLTYRLNYVVIQGFNSTGNIFTAALKMFEGLQDNCVVRVSRMNETAASIRNKLTPPDTATVEHLAEVARKMGFDAYHFYSLKNDNLNCGQLAGSYLDAAPRIRLPRPQNISSSETRH</sequence>
<dbReference type="InterPro" id="IPR058240">
    <property type="entry name" value="rSAM_sf"/>
</dbReference>
<evidence type="ECO:0000313" key="5">
    <source>
        <dbReference type="EMBL" id="NGY65061.1"/>
    </source>
</evidence>
<evidence type="ECO:0000256" key="1">
    <source>
        <dbReference type="ARBA" id="ARBA00022691"/>
    </source>
</evidence>
<keyword evidence="3" id="KW-0408">Iron</keyword>
<dbReference type="Gene3D" id="3.20.20.70">
    <property type="entry name" value="Aldolase class I"/>
    <property type="match status" value="1"/>
</dbReference>
<dbReference type="EMBL" id="JAAMPJ010000014">
    <property type="protein sequence ID" value="NGY65061.1"/>
    <property type="molecule type" value="Genomic_DNA"/>
</dbReference>
<dbReference type="SUPFAM" id="SSF102114">
    <property type="entry name" value="Radical SAM enzymes"/>
    <property type="match status" value="1"/>
</dbReference>
<evidence type="ECO:0008006" key="7">
    <source>
        <dbReference type="Google" id="ProtNLM"/>
    </source>
</evidence>
<comment type="caution">
    <text evidence="5">The sequence shown here is derived from an EMBL/GenBank/DDBJ whole genome shotgun (WGS) entry which is preliminary data.</text>
</comment>
<name>A0A7C9W3P5_9PSEU</name>